<sequence>MLQVRKKGRCRPINFTACTLYNLSVTVIRQPMDEEGAHLA</sequence>
<dbReference type="EMBL" id="RBSX01000232">
    <property type="protein sequence ID" value="RMS86224.1"/>
    <property type="molecule type" value="Genomic_DNA"/>
</dbReference>
<dbReference type="AlphaFoldDB" id="A0A3M5GIA4"/>
<reference evidence="1 2" key="1">
    <citation type="submission" date="2018-08" db="EMBL/GenBank/DDBJ databases">
        <title>Recombination of ecologically and evolutionarily significant loci maintains genetic cohesion in the Pseudomonas syringae species complex.</title>
        <authorList>
            <person name="Dillon M."/>
            <person name="Thakur S."/>
            <person name="Almeida R.N.D."/>
            <person name="Weir B.S."/>
            <person name="Guttman D.S."/>
        </authorList>
    </citation>
    <scope>NUCLEOTIDE SEQUENCE [LARGE SCALE GENOMIC DNA]</scope>
    <source>
        <strain evidence="1 2">ICMP 9420</strain>
    </source>
</reference>
<protein>
    <submittedName>
        <fullName evidence="1">Uncharacterized protein</fullName>
    </submittedName>
</protein>
<name>A0A3M5GIA4_PSESS</name>
<organism evidence="1 2">
    <name type="scientific">Pseudomonas savastanoi</name>
    <name type="common">Pseudomonas syringae pv. savastanoi</name>
    <dbReference type="NCBI Taxonomy" id="29438"/>
    <lineage>
        <taxon>Bacteria</taxon>
        <taxon>Pseudomonadati</taxon>
        <taxon>Pseudomonadota</taxon>
        <taxon>Gammaproteobacteria</taxon>
        <taxon>Pseudomonadales</taxon>
        <taxon>Pseudomonadaceae</taxon>
        <taxon>Pseudomonas</taxon>
    </lineage>
</organism>
<evidence type="ECO:0000313" key="1">
    <source>
        <dbReference type="EMBL" id="RMS86224.1"/>
    </source>
</evidence>
<proteinExistence type="predicted"/>
<comment type="caution">
    <text evidence="1">The sequence shown here is derived from an EMBL/GenBank/DDBJ whole genome shotgun (WGS) entry which is preliminary data.</text>
</comment>
<evidence type="ECO:0000313" key="2">
    <source>
        <dbReference type="Proteomes" id="UP000270430"/>
    </source>
</evidence>
<dbReference type="Proteomes" id="UP000270430">
    <property type="component" value="Unassembled WGS sequence"/>
</dbReference>
<accession>A0A3M5GIA4</accession>
<gene>
    <name evidence="1" type="ORF">ALP58_102344</name>
</gene>